<organism evidence="3 4">
    <name type="scientific">Heracleum sosnowskyi</name>
    <dbReference type="NCBI Taxonomy" id="360622"/>
    <lineage>
        <taxon>Eukaryota</taxon>
        <taxon>Viridiplantae</taxon>
        <taxon>Streptophyta</taxon>
        <taxon>Embryophyta</taxon>
        <taxon>Tracheophyta</taxon>
        <taxon>Spermatophyta</taxon>
        <taxon>Magnoliopsida</taxon>
        <taxon>eudicotyledons</taxon>
        <taxon>Gunneridae</taxon>
        <taxon>Pentapetalae</taxon>
        <taxon>asterids</taxon>
        <taxon>campanulids</taxon>
        <taxon>Apiales</taxon>
        <taxon>Apiaceae</taxon>
        <taxon>Apioideae</taxon>
        <taxon>apioid superclade</taxon>
        <taxon>Tordylieae</taxon>
        <taxon>Tordyliinae</taxon>
        <taxon>Heracleum</taxon>
    </lineage>
</organism>
<dbReference type="InterPro" id="IPR007118">
    <property type="entry name" value="Expan_Lol_pI"/>
</dbReference>
<dbReference type="Pfam" id="PF00560">
    <property type="entry name" value="LRR_1"/>
    <property type="match status" value="2"/>
</dbReference>
<feature type="coiled-coil region" evidence="2">
    <location>
        <begin position="42"/>
        <end position="69"/>
    </location>
</feature>
<evidence type="ECO:0000313" key="4">
    <source>
        <dbReference type="Proteomes" id="UP001237642"/>
    </source>
</evidence>
<evidence type="ECO:0000256" key="1">
    <source>
        <dbReference type="ARBA" id="ARBA00004479"/>
    </source>
</evidence>
<evidence type="ECO:0000256" key="2">
    <source>
        <dbReference type="SAM" id="Coils"/>
    </source>
</evidence>
<keyword evidence="2" id="KW-0175">Coiled coil</keyword>
<dbReference type="PRINTS" id="PR01225">
    <property type="entry name" value="EXPANSNFAMLY"/>
</dbReference>
<proteinExistence type="predicted"/>
<reference evidence="3" key="2">
    <citation type="submission" date="2023-05" db="EMBL/GenBank/DDBJ databases">
        <authorList>
            <person name="Schelkunov M.I."/>
        </authorList>
    </citation>
    <scope>NUCLEOTIDE SEQUENCE</scope>
    <source>
        <strain evidence="3">Hsosn_3</strain>
        <tissue evidence="3">Leaf</tissue>
    </source>
</reference>
<dbReference type="PANTHER" id="PTHR48006">
    <property type="entry name" value="LEUCINE-RICH REPEAT-CONTAINING PROTEIN DDB_G0281931-RELATED"/>
    <property type="match status" value="1"/>
</dbReference>
<dbReference type="Gene3D" id="3.80.10.10">
    <property type="entry name" value="Ribonuclease Inhibitor"/>
    <property type="match status" value="1"/>
</dbReference>
<dbReference type="SUPFAM" id="SSF52058">
    <property type="entry name" value="L domain-like"/>
    <property type="match status" value="1"/>
</dbReference>
<dbReference type="InterPro" id="IPR001611">
    <property type="entry name" value="Leu-rich_rpt"/>
</dbReference>
<dbReference type="Proteomes" id="UP001237642">
    <property type="component" value="Unassembled WGS sequence"/>
</dbReference>
<comment type="subcellular location">
    <subcellularLocation>
        <location evidence="1">Membrane</location>
        <topology evidence="1">Single-pass type I membrane protein</topology>
    </subcellularLocation>
</comment>
<sequence length="309" mass="34653">MSNVVIPTHPLGVVFSGADFDLGLPLRFGYDDGNEEAGGEVSKREKARLREMQKLKKEKIKELLDAQNAAIDADMSFKVCNHRDIQRTGFEGPIPSSISVLTNLTELLIRNLNGEASEFPQLENLTKLRSLMLRSCNLSRDIPNYLSRFSELQKLDLSFNNLAGEIRSDLSGLQHLEKLFPIICKHILDNESCQFPGLFIMMRRVVSSRENLDTGNSRTRPLPRLRSFGNPRTVPLDIIKERILQWHRSIYEQHLQALPCFNSKLQEQWSSAHATFYGEADASGTMGGACGYGNLYSQGYGTSTAALSD</sequence>
<gene>
    <name evidence="3" type="ORF">POM88_048577</name>
</gene>
<dbReference type="PANTHER" id="PTHR48006:SF66">
    <property type="entry name" value="PROTEIN KINASE DOMAIN-CONTAINING PROTEIN"/>
    <property type="match status" value="1"/>
</dbReference>
<dbReference type="SUPFAM" id="SSF50685">
    <property type="entry name" value="Barwin-like endoglucanases"/>
    <property type="match status" value="1"/>
</dbReference>
<dbReference type="AlphaFoldDB" id="A0AAD8LZR1"/>
<dbReference type="Gene3D" id="2.40.40.10">
    <property type="entry name" value="RlpA-like domain"/>
    <property type="match status" value="1"/>
</dbReference>
<accession>A0AAD8LZR1</accession>
<comment type="caution">
    <text evidence="3">The sequence shown here is derived from an EMBL/GenBank/DDBJ whole genome shotgun (WGS) entry which is preliminary data.</text>
</comment>
<evidence type="ECO:0000313" key="3">
    <source>
        <dbReference type="EMBL" id="KAK1355321.1"/>
    </source>
</evidence>
<dbReference type="InterPro" id="IPR032675">
    <property type="entry name" value="LRR_dom_sf"/>
</dbReference>
<reference evidence="3" key="1">
    <citation type="submission" date="2023-02" db="EMBL/GenBank/DDBJ databases">
        <title>Genome of toxic invasive species Heracleum sosnowskyi carries increased number of genes despite the absence of recent whole-genome duplications.</title>
        <authorList>
            <person name="Schelkunov M."/>
            <person name="Shtratnikova V."/>
            <person name="Makarenko M."/>
            <person name="Klepikova A."/>
            <person name="Omelchenko D."/>
            <person name="Novikova G."/>
            <person name="Obukhova E."/>
            <person name="Bogdanov V."/>
            <person name="Penin A."/>
            <person name="Logacheva M."/>
        </authorList>
    </citation>
    <scope>NUCLEOTIDE SEQUENCE</scope>
    <source>
        <strain evidence="3">Hsosn_3</strain>
        <tissue evidence="3">Leaf</tissue>
    </source>
</reference>
<dbReference type="GO" id="GO:0016020">
    <property type="term" value="C:membrane"/>
    <property type="evidence" value="ECO:0007669"/>
    <property type="project" value="UniProtKB-SubCell"/>
</dbReference>
<dbReference type="GO" id="GO:0005576">
    <property type="term" value="C:extracellular region"/>
    <property type="evidence" value="ECO:0007669"/>
    <property type="project" value="InterPro"/>
</dbReference>
<dbReference type="InterPro" id="IPR036908">
    <property type="entry name" value="RlpA-like_sf"/>
</dbReference>
<dbReference type="InterPro" id="IPR051824">
    <property type="entry name" value="LRR_Rcpt-Like_S/T_Kinase"/>
</dbReference>
<name>A0AAD8LZR1_9APIA</name>
<protein>
    <submittedName>
        <fullName evidence="3">Uncharacterized protein</fullName>
    </submittedName>
</protein>
<keyword evidence="4" id="KW-1185">Reference proteome</keyword>
<dbReference type="EMBL" id="JAUIZM010000011">
    <property type="protein sequence ID" value="KAK1355321.1"/>
    <property type="molecule type" value="Genomic_DNA"/>
</dbReference>